<reference evidence="2 3" key="1">
    <citation type="journal article" date="2016" name="Nat. Commun.">
        <title>Thousands of microbial genomes shed light on interconnected biogeochemical processes in an aquifer system.</title>
        <authorList>
            <person name="Anantharaman K."/>
            <person name="Brown C.T."/>
            <person name="Hug L.A."/>
            <person name="Sharon I."/>
            <person name="Castelle C.J."/>
            <person name="Probst A.J."/>
            <person name="Thomas B.C."/>
            <person name="Singh A."/>
            <person name="Wilkins M.J."/>
            <person name="Karaoz U."/>
            <person name="Brodie E.L."/>
            <person name="Williams K.H."/>
            <person name="Hubbard S.S."/>
            <person name="Banfield J.F."/>
        </authorList>
    </citation>
    <scope>NUCLEOTIDE SEQUENCE [LARGE SCALE GENOMIC DNA]</scope>
</reference>
<accession>A0A1F7GIE1</accession>
<proteinExistence type="predicted"/>
<dbReference type="EMBL" id="MFZI01000066">
    <property type="protein sequence ID" value="OGK18717.1"/>
    <property type="molecule type" value="Genomic_DNA"/>
</dbReference>
<evidence type="ECO:0000259" key="1">
    <source>
        <dbReference type="Pfam" id="PF00535"/>
    </source>
</evidence>
<dbReference type="InterPro" id="IPR050256">
    <property type="entry name" value="Glycosyltransferase_2"/>
</dbReference>
<dbReference type="Gene3D" id="3.90.550.10">
    <property type="entry name" value="Spore Coat Polysaccharide Biosynthesis Protein SpsA, Chain A"/>
    <property type="match status" value="1"/>
</dbReference>
<dbReference type="PANTHER" id="PTHR48090">
    <property type="entry name" value="UNDECAPRENYL-PHOSPHATE 4-DEOXY-4-FORMAMIDO-L-ARABINOSE TRANSFERASE-RELATED"/>
    <property type="match status" value="1"/>
</dbReference>
<dbReference type="Proteomes" id="UP000177026">
    <property type="component" value="Unassembled WGS sequence"/>
</dbReference>
<feature type="domain" description="Glycosyltransferase 2-like" evidence="1">
    <location>
        <begin position="13"/>
        <end position="100"/>
    </location>
</feature>
<organism evidence="2 3">
    <name type="scientific">Candidatus Roizmanbacteria bacterium RIFCSPHIGHO2_01_FULL_39_8</name>
    <dbReference type="NCBI Taxonomy" id="1802033"/>
    <lineage>
        <taxon>Bacteria</taxon>
        <taxon>Candidatus Roizmaniibacteriota</taxon>
    </lineage>
</organism>
<evidence type="ECO:0000313" key="3">
    <source>
        <dbReference type="Proteomes" id="UP000177026"/>
    </source>
</evidence>
<dbReference type="PANTHER" id="PTHR48090:SF7">
    <property type="entry name" value="RFBJ PROTEIN"/>
    <property type="match status" value="1"/>
</dbReference>
<comment type="caution">
    <text evidence="2">The sequence shown here is derived from an EMBL/GenBank/DDBJ whole genome shotgun (WGS) entry which is preliminary data.</text>
</comment>
<sequence length="232" mass="27288">MNDKMKSENGFTCIIPFYNESENLLALLTQLQKIKNLQEIICVDDGSTNGLTQKIRHNFPHVILLRTEFNEGKVSAIRTGLLRSHYDNIFLLDGDIYHFKPEEFMRGIDFFLDLKLPMLVFRIYTTQAYWDGLLNKYVIFSGTRLLKKDFLERIIDRCEGYQLEAALNDYFMKQKSTLFWIDTSAINPNKLTKHGFRQGLMENIRMELSIIRFAGLIRHLGQLSYSKWKKLK</sequence>
<dbReference type="AlphaFoldDB" id="A0A1F7GIE1"/>
<dbReference type="InterPro" id="IPR029044">
    <property type="entry name" value="Nucleotide-diphossugar_trans"/>
</dbReference>
<dbReference type="Pfam" id="PF00535">
    <property type="entry name" value="Glycos_transf_2"/>
    <property type="match status" value="1"/>
</dbReference>
<name>A0A1F7GIE1_9BACT</name>
<gene>
    <name evidence="2" type="ORF">A2866_03805</name>
</gene>
<evidence type="ECO:0000313" key="2">
    <source>
        <dbReference type="EMBL" id="OGK18717.1"/>
    </source>
</evidence>
<dbReference type="InterPro" id="IPR001173">
    <property type="entry name" value="Glyco_trans_2-like"/>
</dbReference>
<protein>
    <recommendedName>
        <fullName evidence="1">Glycosyltransferase 2-like domain-containing protein</fullName>
    </recommendedName>
</protein>
<dbReference type="SUPFAM" id="SSF53448">
    <property type="entry name" value="Nucleotide-diphospho-sugar transferases"/>
    <property type="match status" value="1"/>
</dbReference>